<feature type="transmembrane region" description="Helical" evidence="6">
    <location>
        <begin position="348"/>
        <end position="371"/>
    </location>
</feature>
<feature type="transmembrane region" description="Helical" evidence="6">
    <location>
        <begin position="417"/>
        <end position="437"/>
    </location>
</feature>
<dbReference type="SUPFAM" id="SSF103473">
    <property type="entry name" value="MFS general substrate transporter"/>
    <property type="match status" value="1"/>
</dbReference>
<dbReference type="GO" id="GO:0005886">
    <property type="term" value="C:plasma membrane"/>
    <property type="evidence" value="ECO:0007669"/>
    <property type="project" value="TreeGrafter"/>
</dbReference>
<feature type="transmembrane region" description="Helical" evidence="6">
    <location>
        <begin position="96"/>
        <end position="113"/>
    </location>
</feature>
<dbReference type="PANTHER" id="PTHR43791:SF4">
    <property type="entry name" value="PANTOTHENATE TRANSPORTER FEN2"/>
    <property type="match status" value="1"/>
</dbReference>
<protein>
    <submittedName>
        <fullName evidence="7">MFS general substrate transporter</fullName>
    </submittedName>
</protein>
<sequence length="484" mass="53725">MASTRSKVAIWLWGPDPRDRDLLAKLDVTLLPYFSLIWFLFGVTRASYSSAYISGMKEALNFQGKEYNYMITAYLVVYAVCQMPGTSLLTIVRPKYVFVAANVTWSMLTLITYKMTHAWQVILLNAIEGGFSAIAYVGAQFILGSWYKKSELGIRAAVFCVFGHIGSMAGGWIQAGLLETLAGKGGLPAWKWIFIIVSVMTVPVALFGWVFIPDLPAHRAAWYLTDEQKEHAITRLGVPRKTSWDVTVFRRVLLSWQFWLLPFIFMLYSLSVQMLQNNVMAYWMAGRGYTTVQQNNYPTGVYATAIFGTVLYAIISDKLKSRWEVSIAIGLTFVIGSAILVSNPPTDAGYFVAFYLLGTTFAPQAVWYSWLADVTGHDFQLRAIATGFMNSFDFAFVTWWPLIFYPATDAPDFHKGYTASLVTGALTLPLIGAIAYLEKRDTASGIIGTVAVENPLIDDDGSRDGEPGKPANAPVNVRATEVSV</sequence>
<dbReference type="Proteomes" id="UP001149163">
    <property type="component" value="Unassembled WGS sequence"/>
</dbReference>
<dbReference type="InterPro" id="IPR036259">
    <property type="entry name" value="MFS_trans_sf"/>
</dbReference>
<feature type="transmembrane region" description="Helical" evidence="6">
    <location>
        <begin position="28"/>
        <end position="48"/>
    </location>
</feature>
<dbReference type="OrthoDB" id="3639251at2759"/>
<evidence type="ECO:0000313" key="8">
    <source>
        <dbReference type="Proteomes" id="UP001149163"/>
    </source>
</evidence>
<evidence type="ECO:0000256" key="3">
    <source>
        <dbReference type="ARBA" id="ARBA00022692"/>
    </source>
</evidence>
<gene>
    <name evidence="7" type="ORF">N7482_001848</name>
</gene>
<keyword evidence="8" id="KW-1185">Reference proteome</keyword>
<evidence type="ECO:0000256" key="4">
    <source>
        <dbReference type="ARBA" id="ARBA00022989"/>
    </source>
</evidence>
<feature type="transmembrane region" description="Helical" evidence="6">
    <location>
        <begin position="296"/>
        <end position="315"/>
    </location>
</feature>
<dbReference type="Pfam" id="PF07690">
    <property type="entry name" value="MFS_1"/>
    <property type="match status" value="1"/>
</dbReference>
<dbReference type="GO" id="GO:0098717">
    <property type="term" value="P:pantothenate import across plasma membrane"/>
    <property type="evidence" value="ECO:0007669"/>
    <property type="project" value="TreeGrafter"/>
</dbReference>
<dbReference type="GeneID" id="81423149"/>
<evidence type="ECO:0000256" key="2">
    <source>
        <dbReference type="ARBA" id="ARBA00022448"/>
    </source>
</evidence>
<dbReference type="EMBL" id="JAPQKN010000001">
    <property type="protein sequence ID" value="KAJ5175971.1"/>
    <property type="molecule type" value="Genomic_DNA"/>
</dbReference>
<dbReference type="AlphaFoldDB" id="A0A9W9LTH0"/>
<feature type="transmembrane region" description="Helical" evidence="6">
    <location>
        <begin position="68"/>
        <end position="89"/>
    </location>
</feature>
<evidence type="ECO:0000256" key="1">
    <source>
        <dbReference type="ARBA" id="ARBA00004141"/>
    </source>
</evidence>
<feature type="transmembrane region" description="Helical" evidence="6">
    <location>
        <begin position="189"/>
        <end position="212"/>
    </location>
</feature>
<reference evidence="7" key="2">
    <citation type="journal article" date="2023" name="IMA Fungus">
        <title>Comparative genomic study of the Penicillium genus elucidates a diverse pangenome and 15 lateral gene transfer events.</title>
        <authorList>
            <person name="Petersen C."/>
            <person name="Sorensen T."/>
            <person name="Nielsen M.R."/>
            <person name="Sondergaard T.E."/>
            <person name="Sorensen J.L."/>
            <person name="Fitzpatrick D.A."/>
            <person name="Frisvad J.C."/>
            <person name="Nielsen K.L."/>
        </authorList>
    </citation>
    <scope>NUCLEOTIDE SEQUENCE</scope>
    <source>
        <strain evidence="7">IBT 26290</strain>
    </source>
</reference>
<keyword evidence="3 6" id="KW-0812">Transmembrane</keyword>
<feature type="transmembrane region" description="Helical" evidence="6">
    <location>
        <begin position="119"/>
        <end position="144"/>
    </location>
</feature>
<feature type="transmembrane region" description="Helical" evidence="6">
    <location>
        <begin position="156"/>
        <end position="177"/>
    </location>
</feature>
<keyword evidence="4 6" id="KW-1133">Transmembrane helix</keyword>
<comment type="subcellular location">
    <subcellularLocation>
        <location evidence="1">Membrane</location>
        <topology evidence="1">Multi-pass membrane protein</topology>
    </subcellularLocation>
</comment>
<evidence type="ECO:0000256" key="6">
    <source>
        <dbReference type="SAM" id="Phobius"/>
    </source>
</evidence>
<dbReference type="InterPro" id="IPR011701">
    <property type="entry name" value="MFS"/>
</dbReference>
<dbReference type="Gene3D" id="1.20.1250.20">
    <property type="entry name" value="MFS general substrate transporter like domains"/>
    <property type="match status" value="2"/>
</dbReference>
<proteinExistence type="predicted"/>
<feature type="transmembrane region" description="Helical" evidence="6">
    <location>
        <begin position="322"/>
        <end position="342"/>
    </location>
</feature>
<organism evidence="7 8">
    <name type="scientific">Penicillium canariense</name>
    <dbReference type="NCBI Taxonomy" id="189055"/>
    <lineage>
        <taxon>Eukaryota</taxon>
        <taxon>Fungi</taxon>
        <taxon>Dikarya</taxon>
        <taxon>Ascomycota</taxon>
        <taxon>Pezizomycotina</taxon>
        <taxon>Eurotiomycetes</taxon>
        <taxon>Eurotiomycetidae</taxon>
        <taxon>Eurotiales</taxon>
        <taxon>Aspergillaceae</taxon>
        <taxon>Penicillium</taxon>
    </lineage>
</organism>
<evidence type="ECO:0000313" key="7">
    <source>
        <dbReference type="EMBL" id="KAJ5175971.1"/>
    </source>
</evidence>
<comment type="caution">
    <text evidence="7">The sequence shown here is derived from an EMBL/GenBank/DDBJ whole genome shotgun (WGS) entry which is preliminary data.</text>
</comment>
<dbReference type="GO" id="GO:0015233">
    <property type="term" value="F:pantothenate transmembrane transporter activity"/>
    <property type="evidence" value="ECO:0007669"/>
    <property type="project" value="TreeGrafter"/>
</dbReference>
<evidence type="ECO:0000256" key="5">
    <source>
        <dbReference type="ARBA" id="ARBA00023136"/>
    </source>
</evidence>
<dbReference type="RefSeq" id="XP_056547579.1">
    <property type="nucleotide sequence ID" value="XM_056683973.1"/>
</dbReference>
<reference evidence="7" key="1">
    <citation type="submission" date="2022-11" db="EMBL/GenBank/DDBJ databases">
        <authorList>
            <person name="Petersen C."/>
        </authorList>
    </citation>
    <scope>NUCLEOTIDE SEQUENCE</scope>
    <source>
        <strain evidence="7">IBT 26290</strain>
    </source>
</reference>
<accession>A0A9W9LTH0</accession>
<dbReference type="FunFam" id="1.20.1250.20:FF:000386">
    <property type="entry name" value="MFS general substrate transporter"/>
    <property type="match status" value="1"/>
</dbReference>
<dbReference type="PANTHER" id="PTHR43791">
    <property type="entry name" value="PERMEASE-RELATED"/>
    <property type="match status" value="1"/>
</dbReference>
<feature type="transmembrane region" description="Helical" evidence="6">
    <location>
        <begin position="258"/>
        <end position="276"/>
    </location>
</feature>
<keyword evidence="5 6" id="KW-0472">Membrane</keyword>
<keyword evidence="2" id="KW-0813">Transport</keyword>
<feature type="transmembrane region" description="Helical" evidence="6">
    <location>
        <begin position="383"/>
        <end position="405"/>
    </location>
</feature>
<name>A0A9W9LTH0_9EURO</name>